<keyword evidence="3" id="KW-0479">Metal-binding</keyword>
<keyword evidence="6" id="KW-0411">Iron-sulfur</keyword>
<keyword evidence="7" id="KW-1133">Transmembrane helix</keyword>
<keyword evidence="4" id="KW-0249">Electron transport</keyword>
<keyword evidence="7" id="KW-0812">Transmembrane</keyword>
<dbReference type="InterPro" id="IPR014116">
    <property type="entry name" value="Cyt_c_oxidase_cbb3_FixG"/>
</dbReference>
<dbReference type="InterPro" id="IPR017896">
    <property type="entry name" value="4Fe4S_Fe-S-bd"/>
</dbReference>
<dbReference type="Pfam" id="PF11614">
    <property type="entry name" value="FixG_C"/>
    <property type="match status" value="1"/>
</dbReference>
<feature type="transmembrane region" description="Helical" evidence="7">
    <location>
        <begin position="38"/>
        <end position="57"/>
    </location>
</feature>
<feature type="transmembrane region" description="Helical" evidence="7">
    <location>
        <begin position="86"/>
        <end position="107"/>
    </location>
</feature>
<evidence type="ECO:0000313" key="10">
    <source>
        <dbReference type="Proteomes" id="UP001172083"/>
    </source>
</evidence>
<reference evidence="9" key="1">
    <citation type="submission" date="2023-06" db="EMBL/GenBank/DDBJ databases">
        <title>Genomic of Agaribacillus aureum.</title>
        <authorList>
            <person name="Wang G."/>
        </authorList>
    </citation>
    <scope>NUCLEOTIDE SEQUENCE</scope>
    <source>
        <strain evidence="9">BMA12</strain>
    </source>
</reference>
<dbReference type="EMBL" id="JAUJEB010000004">
    <property type="protein sequence ID" value="MDN5213893.1"/>
    <property type="molecule type" value="Genomic_DNA"/>
</dbReference>
<dbReference type="PROSITE" id="PS00198">
    <property type="entry name" value="4FE4S_FER_1"/>
    <property type="match status" value="1"/>
</dbReference>
<comment type="caution">
    <text evidence="9">The sequence shown here is derived from an EMBL/GenBank/DDBJ whole genome shotgun (WGS) entry which is preliminary data.</text>
</comment>
<dbReference type="InterPro" id="IPR051684">
    <property type="entry name" value="Electron_Trans/Redox"/>
</dbReference>
<evidence type="ECO:0000313" key="9">
    <source>
        <dbReference type="EMBL" id="MDN5213893.1"/>
    </source>
</evidence>
<dbReference type="NCBIfam" id="TIGR02745">
    <property type="entry name" value="ccoG_rdxA_fixG"/>
    <property type="match status" value="1"/>
</dbReference>
<evidence type="ECO:0000256" key="5">
    <source>
        <dbReference type="ARBA" id="ARBA00023004"/>
    </source>
</evidence>
<dbReference type="SUPFAM" id="SSF54862">
    <property type="entry name" value="4Fe-4S ferredoxins"/>
    <property type="match status" value="1"/>
</dbReference>
<evidence type="ECO:0000259" key="8">
    <source>
        <dbReference type="PROSITE" id="PS51379"/>
    </source>
</evidence>
<keyword evidence="10" id="KW-1185">Reference proteome</keyword>
<accession>A0ABT8L870</accession>
<dbReference type="InterPro" id="IPR017900">
    <property type="entry name" value="4Fe4S_Fe_S_CS"/>
</dbReference>
<sequence>MEDLYQFDEEFRDTIATVDEQGKRVWIYPKKPRGKFHVRRVVVAIILLVALFVGPFIKIDGHPLILLNIFERKFVLFGQAFWPQDFFLFVLAMLTLFVFIILFTVIYGRVWCGWACPQTIFMEMVFRKLEYLIEGDANRQRKLDKSPWNFNKIWRKSVKHLLFILISALIGHMVMAYLIGIDDVKEIVTKPPTENLAGFLGLLAFSGVFYGVFARFREQACIAVCPYGRLQGVLLSKESIVVAYDWLRGEPRKKLKKNQADSEAGDCIDCKLCVHACPTGIDIRNGTQLECVNCTACIDACNDVMTKINKPKGLIRFDSHEGIETGKKFKFNTRVLGYSVVLTLLLGLFGFLLSGRTDVETTVLRVPGMLYQKQPGDRISNLYNIQFVNKTFEPVNLEILLKDQAEGTIKKVGESALMVPPNEKTEGVFFVELPREALTGAKTKIVLGVYQDDKLIDEVKTNFLGPIEIKKP</sequence>
<evidence type="ECO:0000256" key="6">
    <source>
        <dbReference type="ARBA" id="ARBA00023014"/>
    </source>
</evidence>
<dbReference type="PROSITE" id="PS51379">
    <property type="entry name" value="4FE4S_FER_2"/>
    <property type="match status" value="1"/>
</dbReference>
<evidence type="ECO:0000256" key="1">
    <source>
        <dbReference type="ARBA" id="ARBA00022448"/>
    </source>
</evidence>
<feature type="domain" description="4Fe-4S ferredoxin-type" evidence="8">
    <location>
        <begin position="256"/>
        <end position="286"/>
    </location>
</feature>
<proteinExistence type="predicted"/>
<dbReference type="Pfam" id="PF12801">
    <property type="entry name" value="Fer4_5"/>
    <property type="match status" value="1"/>
</dbReference>
<dbReference type="PANTHER" id="PTHR30176:SF3">
    <property type="entry name" value="FERREDOXIN-TYPE PROTEIN NAPH"/>
    <property type="match status" value="1"/>
</dbReference>
<dbReference type="InterPro" id="IPR032879">
    <property type="entry name" value="FixG_C"/>
</dbReference>
<evidence type="ECO:0000256" key="2">
    <source>
        <dbReference type="ARBA" id="ARBA00022485"/>
    </source>
</evidence>
<protein>
    <submittedName>
        <fullName evidence="9">Cytochrome c oxidase accessory protein CcoG</fullName>
    </submittedName>
</protein>
<dbReference type="InterPro" id="IPR009051">
    <property type="entry name" value="Helical_ferredxn"/>
</dbReference>
<keyword evidence="1" id="KW-0813">Transport</keyword>
<organism evidence="9 10">
    <name type="scientific">Agaribacillus aureus</name>
    <dbReference type="NCBI Taxonomy" id="3051825"/>
    <lineage>
        <taxon>Bacteria</taxon>
        <taxon>Pseudomonadati</taxon>
        <taxon>Bacteroidota</taxon>
        <taxon>Cytophagia</taxon>
        <taxon>Cytophagales</taxon>
        <taxon>Splendidivirgaceae</taxon>
        <taxon>Agaribacillus</taxon>
    </lineage>
</organism>
<keyword evidence="2" id="KW-0004">4Fe-4S</keyword>
<feature type="transmembrane region" description="Helical" evidence="7">
    <location>
        <begin position="161"/>
        <end position="181"/>
    </location>
</feature>
<feature type="transmembrane region" description="Helical" evidence="7">
    <location>
        <begin position="196"/>
        <end position="213"/>
    </location>
</feature>
<keyword evidence="5" id="KW-0408">Iron</keyword>
<dbReference type="RefSeq" id="WP_346759232.1">
    <property type="nucleotide sequence ID" value="NZ_JAUJEB010000004.1"/>
</dbReference>
<evidence type="ECO:0000256" key="7">
    <source>
        <dbReference type="SAM" id="Phobius"/>
    </source>
</evidence>
<dbReference type="Pfam" id="PF13746">
    <property type="entry name" value="Fer4_18"/>
    <property type="match status" value="1"/>
</dbReference>
<dbReference type="Gene3D" id="2.60.40.10">
    <property type="entry name" value="Immunoglobulins"/>
    <property type="match status" value="1"/>
</dbReference>
<gene>
    <name evidence="9" type="primary">ccoG</name>
    <name evidence="9" type="ORF">QQ020_17595</name>
</gene>
<evidence type="ECO:0000256" key="4">
    <source>
        <dbReference type="ARBA" id="ARBA00022982"/>
    </source>
</evidence>
<feature type="transmembrane region" description="Helical" evidence="7">
    <location>
        <begin position="335"/>
        <end position="353"/>
    </location>
</feature>
<dbReference type="PANTHER" id="PTHR30176">
    <property type="entry name" value="FERREDOXIN-TYPE PROTEIN NAPH"/>
    <property type="match status" value="1"/>
</dbReference>
<keyword evidence="7" id="KW-0472">Membrane</keyword>
<evidence type="ECO:0000256" key="3">
    <source>
        <dbReference type="ARBA" id="ARBA00022723"/>
    </source>
</evidence>
<name>A0ABT8L870_9BACT</name>
<dbReference type="InterPro" id="IPR013783">
    <property type="entry name" value="Ig-like_fold"/>
</dbReference>
<dbReference type="Proteomes" id="UP001172083">
    <property type="component" value="Unassembled WGS sequence"/>
</dbReference>
<dbReference type="Gene3D" id="1.10.1060.10">
    <property type="entry name" value="Alpha-helical ferredoxin"/>
    <property type="match status" value="1"/>
</dbReference>